<dbReference type="EMBL" id="AP025516">
    <property type="protein sequence ID" value="BDD89245.1"/>
    <property type="molecule type" value="Genomic_DNA"/>
</dbReference>
<name>A0ABM7WE21_9BACT</name>
<proteinExistence type="predicted"/>
<evidence type="ECO:0000313" key="1">
    <source>
        <dbReference type="EMBL" id="BDD89245.1"/>
    </source>
</evidence>
<gene>
    <name evidence="1" type="ORF">DPPLL_36100</name>
</gene>
<reference evidence="1 2" key="1">
    <citation type="submission" date="2022-01" db="EMBL/GenBank/DDBJ databases">
        <title>Desulfofustis limnae sp. nov., a novel mesophilic sulfate-reducing bacterium isolated from marsh soil.</title>
        <authorList>
            <person name="Watanabe M."/>
            <person name="Takahashi A."/>
            <person name="Kojima H."/>
            <person name="Fukui M."/>
        </authorList>
    </citation>
    <scope>NUCLEOTIDE SEQUENCE [LARGE SCALE GENOMIC DNA]</scope>
    <source>
        <strain evidence="1 2">PPLL</strain>
    </source>
</reference>
<accession>A0ABM7WE21</accession>
<dbReference type="RefSeq" id="WP_284152556.1">
    <property type="nucleotide sequence ID" value="NZ_AP025516.1"/>
</dbReference>
<protein>
    <submittedName>
        <fullName evidence="1">Uncharacterized protein</fullName>
    </submittedName>
</protein>
<sequence length="70" mass="7836">MEKNDQSIGQRLVQALKDPKHSASQESFAKALELTKAYAGSGAVTHYGAVARLFYDLFEMFETGRDPREK</sequence>
<dbReference type="Proteomes" id="UP000830055">
    <property type="component" value="Chromosome"/>
</dbReference>
<keyword evidence="2" id="KW-1185">Reference proteome</keyword>
<evidence type="ECO:0000313" key="2">
    <source>
        <dbReference type="Proteomes" id="UP000830055"/>
    </source>
</evidence>
<organism evidence="1 2">
    <name type="scientific">Desulfofustis limnaeus</name>
    <dbReference type="NCBI Taxonomy" id="2740163"/>
    <lineage>
        <taxon>Bacteria</taxon>
        <taxon>Pseudomonadati</taxon>
        <taxon>Thermodesulfobacteriota</taxon>
        <taxon>Desulfobulbia</taxon>
        <taxon>Desulfobulbales</taxon>
        <taxon>Desulfocapsaceae</taxon>
        <taxon>Desulfofustis</taxon>
    </lineage>
</organism>